<dbReference type="RefSeq" id="WP_067891540.1">
    <property type="nucleotide sequence ID" value="NZ_VSFG01000013.1"/>
</dbReference>
<evidence type="ECO:0000313" key="2">
    <source>
        <dbReference type="Proteomes" id="UP000323380"/>
    </source>
</evidence>
<protein>
    <submittedName>
        <fullName evidence="1">DUF1876 domain-containing protein</fullName>
    </submittedName>
</protein>
<dbReference type="SUPFAM" id="SSF143212">
    <property type="entry name" value="Rv2632c-like"/>
    <property type="match status" value="1"/>
</dbReference>
<comment type="caution">
    <text evidence="1">The sequence shown here is derived from an EMBL/GenBank/DDBJ whole genome shotgun (WGS) entry which is preliminary data.</text>
</comment>
<dbReference type="STRING" id="1220554.GCA_001552135_03147"/>
<sequence length="83" mass="8928">MKAKEWSVELYITEDGTDTVARAVLFSGGEKKTTGRGRARRNPADREVPEIGDELAVSRALADLADRLHHVAGEDIAQLAGPA</sequence>
<name>A0A5D0N6X7_9ACTN</name>
<dbReference type="EMBL" id="VSFG01000013">
    <property type="protein sequence ID" value="TYB40153.1"/>
    <property type="molecule type" value="Genomic_DNA"/>
</dbReference>
<keyword evidence="2" id="KW-1185">Reference proteome</keyword>
<evidence type="ECO:0000313" key="1">
    <source>
        <dbReference type="EMBL" id="TYB40153.1"/>
    </source>
</evidence>
<dbReference type="InterPro" id="IPR015057">
    <property type="entry name" value="Rv2632c-like"/>
</dbReference>
<dbReference type="Gene3D" id="3.30.160.240">
    <property type="entry name" value="Rv1738"/>
    <property type="match status" value="1"/>
</dbReference>
<gene>
    <name evidence="1" type="ORF">FXF69_39900</name>
</gene>
<dbReference type="Pfam" id="PF08962">
    <property type="entry name" value="Rv2632c-like"/>
    <property type="match status" value="1"/>
</dbReference>
<dbReference type="Proteomes" id="UP000323380">
    <property type="component" value="Unassembled WGS sequence"/>
</dbReference>
<dbReference type="InterPro" id="IPR038070">
    <property type="entry name" value="Rv2632c-like_sf"/>
</dbReference>
<accession>A0A5D0N6X7</accession>
<proteinExistence type="predicted"/>
<reference evidence="1 2" key="1">
    <citation type="submission" date="2019-08" db="EMBL/GenBank/DDBJ databases">
        <title>Actinomadura sp. nov. CYP1-5 isolated from mountain soil.</title>
        <authorList>
            <person name="Songsumanus A."/>
            <person name="Kuncharoen N."/>
            <person name="Kudo T."/>
            <person name="Yuki M."/>
            <person name="Igarashi Y."/>
            <person name="Tanasupawat S."/>
        </authorList>
    </citation>
    <scope>NUCLEOTIDE SEQUENCE [LARGE SCALE GENOMIC DNA]</scope>
    <source>
        <strain evidence="1 2">JCM 14158</strain>
    </source>
</reference>
<organism evidence="1 2">
    <name type="scientific">Actinomadura chibensis</name>
    <dbReference type="NCBI Taxonomy" id="392828"/>
    <lineage>
        <taxon>Bacteria</taxon>
        <taxon>Bacillati</taxon>
        <taxon>Actinomycetota</taxon>
        <taxon>Actinomycetes</taxon>
        <taxon>Streptosporangiales</taxon>
        <taxon>Thermomonosporaceae</taxon>
        <taxon>Actinomadura</taxon>
    </lineage>
</organism>
<dbReference type="AlphaFoldDB" id="A0A5D0N6X7"/>